<feature type="compositionally biased region" description="Basic and acidic residues" evidence="1">
    <location>
        <begin position="16"/>
        <end position="37"/>
    </location>
</feature>
<feature type="compositionally biased region" description="Polar residues" evidence="1">
    <location>
        <begin position="1"/>
        <end position="12"/>
    </location>
</feature>
<dbReference type="Proteomes" id="UP001162060">
    <property type="component" value="Unassembled WGS sequence"/>
</dbReference>
<comment type="caution">
    <text evidence="2">The sequence shown here is derived from an EMBL/GenBank/DDBJ whole genome shotgun (WGS) entry which is preliminary data.</text>
</comment>
<sequence length="65" mass="7040">MAPTADETTTSAPAGHVHERDTVVSDTEAHERGAGTDERILTMLAALTDRMQALEASQMQIEEDE</sequence>
<organism evidence="2 3">
    <name type="scientific">Peronospora matthiolae</name>
    <dbReference type="NCBI Taxonomy" id="2874970"/>
    <lineage>
        <taxon>Eukaryota</taxon>
        <taxon>Sar</taxon>
        <taxon>Stramenopiles</taxon>
        <taxon>Oomycota</taxon>
        <taxon>Peronosporomycetes</taxon>
        <taxon>Peronosporales</taxon>
        <taxon>Peronosporaceae</taxon>
        <taxon>Peronospora</taxon>
    </lineage>
</organism>
<gene>
    <name evidence="2" type="ORF">PM001_LOCUS12441</name>
</gene>
<dbReference type="EMBL" id="CAKLBY020000109">
    <property type="protein sequence ID" value="CAK7927291.1"/>
    <property type="molecule type" value="Genomic_DNA"/>
</dbReference>
<dbReference type="AlphaFoldDB" id="A0AAV1TXZ7"/>
<feature type="region of interest" description="Disordered" evidence="1">
    <location>
        <begin position="1"/>
        <end position="37"/>
    </location>
</feature>
<accession>A0AAV1TXZ7</accession>
<name>A0AAV1TXZ7_9STRA</name>
<reference evidence="2" key="1">
    <citation type="submission" date="2024-01" db="EMBL/GenBank/DDBJ databases">
        <authorList>
            <person name="Webb A."/>
        </authorList>
    </citation>
    <scope>NUCLEOTIDE SEQUENCE</scope>
    <source>
        <strain evidence="2">Pm1</strain>
    </source>
</reference>
<evidence type="ECO:0000313" key="2">
    <source>
        <dbReference type="EMBL" id="CAK7927291.1"/>
    </source>
</evidence>
<protein>
    <submittedName>
        <fullName evidence="2">Uncharacterized protein</fullName>
    </submittedName>
</protein>
<evidence type="ECO:0000313" key="3">
    <source>
        <dbReference type="Proteomes" id="UP001162060"/>
    </source>
</evidence>
<evidence type="ECO:0000256" key="1">
    <source>
        <dbReference type="SAM" id="MobiDB-lite"/>
    </source>
</evidence>
<proteinExistence type="predicted"/>